<dbReference type="AlphaFoldDB" id="A0A9Q0D5T4"/>
<dbReference type="PROSITE" id="PS50017">
    <property type="entry name" value="DEATH_DOMAIN"/>
    <property type="match status" value="1"/>
</dbReference>
<dbReference type="GO" id="GO:0007165">
    <property type="term" value="P:signal transduction"/>
    <property type="evidence" value="ECO:0007669"/>
    <property type="project" value="InterPro"/>
</dbReference>
<protein>
    <recommendedName>
        <fullName evidence="1">Death domain-containing protein</fullName>
    </recommendedName>
</protein>
<dbReference type="EMBL" id="JANIIK010004012">
    <property type="protein sequence ID" value="KAJ3581030.1"/>
    <property type="molecule type" value="Genomic_DNA"/>
</dbReference>
<reference evidence="2" key="1">
    <citation type="submission" date="2022-07" db="EMBL/GenBank/DDBJ databases">
        <title>Chromosome-level genome of Muraenolepis orangiensis.</title>
        <authorList>
            <person name="Kim J."/>
        </authorList>
    </citation>
    <scope>NUCLEOTIDE SEQUENCE</scope>
    <source>
        <strain evidence="2">KU_S4_2022</strain>
        <tissue evidence="2">Muscle</tissue>
    </source>
</reference>
<evidence type="ECO:0000313" key="3">
    <source>
        <dbReference type="Proteomes" id="UP001148018"/>
    </source>
</evidence>
<dbReference type="SUPFAM" id="SSF47986">
    <property type="entry name" value="DEATH domain"/>
    <property type="match status" value="1"/>
</dbReference>
<proteinExistence type="predicted"/>
<dbReference type="InterPro" id="IPR011029">
    <property type="entry name" value="DEATH-like_dom_sf"/>
</dbReference>
<dbReference type="InterPro" id="IPR000488">
    <property type="entry name" value="Death_dom"/>
</dbReference>
<evidence type="ECO:0000313" key="2">
    <source>
        <dbReference type="EMBL" id="KAJ3581030.1"/>
    </source>
</evidence>
<accession>A0A9Q0D5T4</accession>
<evidence type="ECO:0000259" key="1">
    <source>
        <dbReference type="PROSITE" id="PS50017"/>
    </source>
</evidence>
<keyword evidence="3" id="KW-1185">Reference proteome</keyword>
<organism evidence="2 3">
    <name type="scientific">Muraenolepis orangiensis</name>
    <name type="common">Patagonian moray cod</name>
    <dbReference type="NCBI Taxonomy" id="630683"/>
    <lineage>
        <taxon>Eukaryota</taxon>
        <taxon>Metazoa</taxon>
        <taxon>Chordata</taxon>
        <taxon>Craniata</taxon>
        <taxon>Vertebrata</taxon>
        <taxon>Euteleostomi</taxon>
        <taxon>Actinopterygii</taxon>
        <taxon>Neopterygii</taxon>
        <taxon>Teleostei</taxon>
        <taxon>Neoteleostei</taxon>
        <taxon>Acanthomorphata</taxon>
        <taxon>Zeiogadaria</taxon>
        <taxon>Gadariae</taxon>
        <taxon>Gadiformes</taxon>
        <taxon>Muraenolepidoidei</taxon>
        <taxon>Muraenolepididae</taxon>
        <taxon>Muraenolepis</taxon>
    </lineage>
</organism>
<sequence>MGHEWEKAAIYLELSLTDLDNIKAERPMNVSMQKMKMLVLWKNPRPRGEATAQHLLKGLEDLKDLSCEARQILEDMMKE</sequence>
<dbReference type="Gene3D" id="1.10.533.10">
    <property type="entry name" value="Death Domain, Fas"/>
    <property type="match status" value="1"/>
</dbReference>
<dbReference type="OrthoDB" id="8869108at2759"/>
<feature type="domain" description="Death" evidence="1">
    <location>
        <begin position="1"/>
        <end position="63"/>
    </location>
</feature>
<dbReference type="Pfam" id="PF00531">
    <property type="entry name" value="Death"/>
    <property type="match status" value="1"/>
</dbReference>
<comment type="caution">
    <text evidence="2">The sequence shown here is derived from an EMBL/GenBank/DDBJ whole genome shotgun (WGS) entry which is preliminary data.</text>
</comment>
<gene>
    <name evidence="2" type="ORF">NHX12_017139</name>
</gene>
<dbReference type="Proteomes" id="UP001148018">
    <property type="component" value="Unassembled WGS sequence"/>
</dbReference>
<name>A0A9Q0D5T4_9TELE</name>